<evidence type="ECO:0000313" key="2">
    <source>
        <dbReference type="Proteomes" id="UP001187192"/>
    </source>
</evidence>
<gene>
    <name evidence="1" type="ORF">TIFTF001_006926</name>
</gene>
<dbReference type="Proteomes" id="UP001187192">
    <property type="component" value="Unassembled WGS sequence"/>
</dbReference>
<sequence length="182" mass="20497">MSSHNLAQILGLESGAEIGGWGWGRDLVSSFKTWVWFWDRGVGWDVVSNARFLAEVMIGIWGFETNDNVRAGFWEGSVLTRCMIKVGFQDWVWVLGPTSRSNSKIKRLGMRLGLVIKLSQGIRVTIKVEFPVGFWTVVRVVIRGQEYGRISSSGRSQVLKLELGLSSEQFLGSDKVRVRVVF</sequence>
<proteinExistence type="predicted"/>
<protein>
    <submittedName>
        <fullName evidence="1">Uncharacterized protein</fullName>
    </submittedName>
</protein>
<dbReference type="AlphaFoldDB" id="A0AA88A5A5"/>
<evidence type="ECO:0000313" key="1">
    <source>
        <dbReference type="EMBL" id="GMN37576.1"/>
    </source>
</evidence>
<organism evidence="1 2">
    <name type="scientific">Ficus carica</name>
    <name type="common">Common fig</name>
    <dbReference type="NCBI Taxonomy" id="3494"/>
    <lineage>
        <taxon>Eukaryota</taxon>
        <taxon>Viridiplantae</taxon>
        <taxon>Streptophyta</taxon>
        <taxon>Embryophyta</taxon>
        <taxon>Tracheophyta</taxon>
        <taxon>Spermatophyta</taxon>
        <taxon>Magnoliopsida</taxon>
        <taxon>eudicotyledons</taxon>
        <taxon>Gunneridae</taxon>
        <taxon>Pentapetalae</taxon>
        <taxon>rosids</taxon>
        <taxon>fabids</taxon>
        <taxon>Rosales</taxon>
        <taxon>Moraceae</taxon>
        <taxon>Ficeae</taxon>
        <taxon>Ficus</taxon>
    </lineage>
</organism>
<accession>A0AA88A5A5</accession>
<name>A0AA88A5A5_FICCA</name>
<dbReference type="EMBL" id="BTGU01000007">
    <property type="protein sequence ID" value="GMN37576.1"/>
    <property type="molecule type" value="Genomic_DNA"/>
</dbReference>
<comment type="caution">
    <text evidence="1">The sequence shown here is derived from an EMBL/GenBank/DDBJ whole genome shotgun (WGS) entry which is preliminary data.</text>
</comment>
<keyword evidence="2" id="KW-1185">Reference proteome</keyword>
<reference evidence="1" key="1">
    <citation type="submission" date="2023-07" db="EMBL/GenBank/DDBJ databases">
        <title>draft genome sequence of fig (Ficus carica).</title>
        <authorList>
            <person name="Takahashi T."/>
            <person name="Nishimura K."/>
        </authorList>
    </citation>
    <scope>NUCLEOTIDE SEQUENCE</scope>
</reference>